<dbReference type="PANTHER" id="PTHR47336">
    <property type="entry name" value="TRANSCRIPTION FACTOR HMS1-RELATED"/>
    <property type="match status" value="1"/>
</dbReference>
<feature type="compositionally biased region" description="Acidic residues" evidence="2">
    <location>
        <begin position="324"/>
        <end position="333"/>
    </location>
</feature>
<feature type="domain" description="BHLH" evidence="3">
    <location>
        <begin position="283"/>
        <end position="357"/>
    </location>
</feature>
<sequence>MESSEPNCLSDDALELERVAVGPYCVFDDFKPLPLSPRPDHQTLAETPADKEKMDDSLLSSEYPLNMSLAAASPDNFGPSGNWEEWMKWDPSSQNQSPKALNVQGPLCYLKPGQQRSPLYDRRQNSQLRDASLGLPANAIPSSRSMPMRANNTPFTFGETADHTPAFHFDSGALSSPSVADAAPNNGYFNAPTVWDQAHQLEQNDNPIFSPLGYEQPQLHAIAIPPHSTPSLQHSPSSATNMHTSSSSSQSSPEPAPPRSDKKRKSATEDDLMDQKTLKQPPVKKTAHNMIEKRYRTNLNDKIAALRDSVPSLRAMSRGNGHGDEEDDPEDLEGLTPAHKLNKATVLSKATEYIRHLEKRNKRLSDELAMLKSRMDAFDKLSMSGPMTMAGAVNTPDGIRFQDDPFATTGPQVSGPPQGLIPVPDSMANLHRGMSNQPHYAPHPTGYPMYSTSTSRPTIPGQPIVNGRRNNNGLMGKLMVGSLAGLMIMEGLGEREQSDENPAGRGLFALPFNVVNILTPRVSFGGVSTHLTLLPFVKLLLVLGAIFYLIAPLFEFKSKAKKKMHGAIKLSPAPSLASPVEVRRKAWLTAIQTVWVPRHSFLLEVAALGLKTLKLSTRKIIGWQGYAVLTGITKEQETARIRAWEIALDAQLTGGDAEISMSRLVLTLMASGTLPDTPARLMLKALHIRVLLWEVANAGYGTWYMFEELSAKLARTYWNAARYEHKMMAASRLKDGSEVERLPDHLAALLEMESDDVLVDTIIQRAYNLAWNKPSADKTTIDESMDSVVEDFSISSPLDALAAWWSSLVLNRALISSLASNSPTIKEGVKHDLGLANLTAPPMSCAQLRALVANAVLLDDDRSNHINAAVKALPSPPSPPSLSRTGDLASPPRVPLINLIGNAPIAEDVKKALTLAKCLSLVEEENMAKNAESRPRATFVVNNGYFPAASMTLLSLTAALKVLDVFLHERNLCAESKNGLERIAQSMRIWVGFETGCRSGLQSKTRCKIIDKCLDASKMLVGMSGNDEEIDAGYVSQSDTGSVTE</sequence>
<name>A0A8E2EZF6_9PEZI</name>
<dbReference type="PANTHER" id="PTHR47336:SF2">
    <property type="entry name" value="TRANSCRIPTION FACTOR HMS1-RELATED"/>
    <property type="match status" value="1"/>
</dbReference>
<keyword evidence="5" id="KW-1185">Reference proteome</keyword>
<dbReference type="OrthoDB" id="2133190at2759"/>
<proteinExistence type="predicted"/>
<evidence type="ECO:0000256" key="2">
    <source>
        <dbReference type="SAM" id="MobiDB-lite"/>
    </source>
</evidence>
<evidence type="ECO:0000256" key="1">
    <source>
        <dbReference type="SAM" id="Coils"/>
    </source>
</evidence>
<protein>
    <recommendedName>
        <fullName evidence="3">BHLH domain-containing protein</fullName>
    </recommendedName>
</protein>
<organism evidence="4 5">
    <name type="scientific">Glonium stellatum</name>
    <dbReference type="NCBI Taxonomy" id="574774"/>
    <lineage>
        <taxon>Eukaryota</taxon>
        <taxon>Fungi</taxon>
        <taxon>Dikarya</taxon>
        <taxon>Ascomycota</taxon>
        <taxon>Pezizomycotina</taxon>
        <taxon>Dothideomycetes</taxon>
        <taxon>Pleosporomycetidae</taxon>
        <taxon>Gloniales</taxon>
        <taxon>Gloniaceae</taxon>
        <taxon>Glonium</taxon>
    </lineage>
</organism>
<reference evidence="4 5" key="1">
    <citation type="journal article" date="2016" name="Nat. Commun.">
        <title>Ectomycorrhizal ecology is imprinted in the genome of the dominant symbiotic fungus Cenococcum geophilum.</title>
        <authorList>
            <consortium name="DOE Joint Genome Institute"/>
            <person name="Peter M."/>
            <person name="Kohler A."/>
            <person name="Ohm R.A."/>
            <person name="Kuo A."/>
            <person name="Krutzmann J."/>
            <person name="Morin E."/>
            <person name="Arend M."/>
            <person name="Barry K.W."/>
            <person name="Binder M."/>
            <person name="Choi C."/>
            <person name="Clum A."/>
            <person name="Copeland A."/>
            <person name="Grisel N."/>
            <person name="Haridas S."/>
            <person name="Kipfer T."/>
            <person name="LaButti K."/>
            <person name="Lindquist E."/>
            <person name="Lipzen A."/>
            <person name="Maire R."/>
            <person name="Meier B."/>
            <person name="Mihaltcheva S."/>
            <person name="Molinier V."/>
            <person name="Murat C."/>
            <person name="Poggeler S."/>
            <person name="Quandt C.A."/>
            <person name="Sperisen C."/>
            <person name="Tritt A."/>
            <person name="Tisserant E."/>
            <person name="Crous P.W."/>
            <person name="Henrissat B."/>
            <person name="Nehls U."/>
            <person name="Egli S."/>
            <person name="Spatafora J.W."/>
            <person name="Grigoriev I.V."/>
            <person name="Martin F.M."/>
        </authorList>
    </citation>
    <scope>NUCLEOTIDE SEQUENCE [LARGE SCALE GENOMIC DNA]</scope>
    <source>
        <strain evidence="4 5">CBS 207.34</strain>
    </source>
</reference>
<keyword evidence="1" id="KW-0175">Coiled coil</keyword>
<dbReference type="AlphaFoldDB" id="A0A8E2EZF6"/>
<feature type="compositionally biased region" description="Low complexity" evidence="2">
    <location>
        <begin position="235"/>
        <end position="253"/>
    </location>
</feature>
<feature type="region of interest" description="Disordered" evidence="2">
    <location>
        <begin position="29"/>
        <end position="60"/>
    </location>
</feature>
<dbReference type="PROSITE" id="PS50888">
    <property type="entry name" value="BHLH"/>
    <property type="match status" value="1"/>
</dbReference>
<dbReference type="Pfam" id="PF09427">
    <property type="entry name" value="DUF2014"/>
    <property type="match status" value="1"/>
</dbReference>
<dbReference type="EMBL" id="KV749863">
    <property type="protein sequence ID" value="OCL07485.1"/>
    <property type="molecule type" value="Genomic_DNA"/>
</dbReference>
<dbReference type="GO" id="GO:0046983">
    <property type="term" value="F:protein dimerization activity"/>
    <property type="evidence" value="ECO:0007669"/>
    <property type="project" value="InterPro"/>
</dbReference>
<dbReference type="SUPFAM" id="SSF47459">
    <property type="entry name" value="HLH, helix-loop-helix DNA-binding domain"/>
    <property type="match status" value="1"/>
</dbReference>
<dbReference type="GO" id="GO:0045944">
    <property type="term" value="P:positive regulation of transcription by RNA polymerase II"/>
    <property type="evidence" value="ECO:0007669"/>
    <property type="project" value="InterPro"/>
</dbReference>
<dbReference type="Gene3D" id="4.10.280.10">
    <property type="entry name" value="Helix-loop-helix DNA-binding domain"/>
    <property type="match status" value="1"/>
</dbReference>
<dbReference type="GO" id="GO:0032933">
    <property type="term" value="P:SREBP signaling pathway"/>
    <property type="evidence" value="ECO:0007669"/>
    <property type="project" value="InterPro"/>
</dbReference>
<feature type="coiled-coil region" evidence="1">
    <location>
        <begin position="347"/>
        <end position="381"/>
    </location>
</feature>
<feature type="compositionally biased region" description="Basic and acidic residues" evidence="2">
    <location>
        <begin position="38"/>
        <end position="56"/>
    </location>
</feature>
<dbReference type="InterPro" id="IPR036638">
    <property type="entry name" value="HLH_DNA-bd_sf"/>
</dbReference>
<dbReference type="Pfam" id="PF00010">
    <property type="entry name" value="HLH"/>
    <property type="match status" value="1"/>
</dbReference>
<dbReference type="InterPro" id="IPR019006">
    <property type="entry name" value="Sre1_C"/>
</dbReference>
<accession>A0A8E2EZF6</accession>
<dbReference type="CDD" id="cd11399">
    <property type="entry name" value="bHLHzip_scHMS1_like"/>
    <property type="match status" value="1"/>
</dbReference>
<feature type="region of interest" description="Disordered" evidence="2">
    <location>
        <begin position="310"/>
        <end position="334"/>
    </location>
</feature>
<dbReference type="InterPro" id="IPR052099">
    <property type="entry name" value="Regulatory_TF_Diverse"/>
</dbReference>
<evidence type="ECO:0000259" key="3">
    <source>
        <dbReference type="PROSITE" id="PS50888"/>
    </source>
</evidence>
<feature type="region of interest" description="Disordered" evidence="2">
    <location>
        <begin position="225"/>
        <end position="289"/>
    </location>
</feature>
<dbReference type="InterPro" id="IPR011598">
    <property type="entry name" value="bHLH_dom"/>
</dbReference>
<evidence type="ECO:0000313" key="5">
    <source>
        <dbReference type="Proteomes" id="UP000250140"/>
    </source>
</evidence>
<dbReference type="SMART" id="SM00353">
    <property type="entry name" value="HLH"/>
    <property type="match status" value="1"/>
</dbReference>
<dbReference type="Proteomes" id="UP000250140">
    <property type="component" value="Unassembled WGS sequence"/>
</dbReference>
<evidence type="ECO:0000313" key="4">
    <source>
        <dbReference type="EMBL" id="OCL07485.1"/>
    </source>
</evidence>
<gene>
    <name evidence="4" type="ORF">AOQ84DRAFT_58006</name>
</gene>